<name>A0A7R9QPW0_9ACAR</name>
<proteinExistence type="predicted"/>
<dbReference type="EMBL" id="CAJPVJ010005944">
    <property type="protein sequence ID" value="CAG2169992.1"/>
    <property type="molecule type" value="Genomic_DNA"/>
</dbReference>
<protein>
    <submittedName>
        <fullName evidence="1">Uncharacterized protein</fullName>
    </submittedName>
</protein>
<evidence type="ECO:0000313" key="2">
    <source>
        <dbReference type="Proteomes" id="UP000728032"/>
    </source>
</evidence>
<organism evidence="1">
    <name type="scientific">Oppiella nova</name>
    <dbReference type="NCBI Taxonomy" id="334625"/>
    <lineage>
        <taxon>Eukaryota</taxon>
        <taxon>Metazoa</taxon>
        <taxon>Ecdysozoa</taxon>
        <taxon>Arthropoda</taxon>
        <taxon>Chelicerata</taxon>
        <taxon>Arachnida</taxon>
        <taxon>Acari</taxon>
        <taxon>Acariformes</taxon>
        <taxon>Sarcoptiformes</taxon>
        <taxon>Oribatida</taxon>
        <taxon>Brachypylina</taxon>
        <taxon>Oppioidea</taxon>
        <taxon>Oppiidae</taxon>
        <taxon>Oppiella</taxon>
    </lineage>
</organism>
<reference evidence="1" key="1">
    <citation type="submission" date="2020-11" db="EMBL/GenBank/DDBJ databases">
        <authorList>
            <person name="Tran Van P."/>
        </authorList>
    </citation>
    <scope>NUCLEOTIDE SEQUENCE</scope>
</reference>
<dbReference type="AlphaFoldDB" id="A0A7R9QPW0"/>
<dbReference type="EMBL" id="OC920769">
    <property type="protein sequence ID" value="CAD7652805.1"/>
    <property type="molecule type" value="Genomic_DNA"/>
</dbReference>
<accession>A0A7R9QPW0</accession>
<keyword evidence="2" id="KW-1185">Reference proteome</keyword>
<dbReference type="Proteomes" id="UP000728032">
    <property type="component" value="Unassembled WGS sequence"/>
</dbReference>
<dbReference type="OrthoDB" id="10392720at2759"/>
<evidence type="ECO:0000313" key="1">
    <source>
        <dbReference type="EMBL" id="CAD7652805.1"/>
    </source>
</evidence>
<gene>
    <name evidence="1" type="ORF">ONB1V03_LOCUS9464</name>
</gene>
<sequence length="190" mass="21193">MKHNRRINNILIGDTLGFFHFGCDSDHLGQQLQSVWPATTPFLNTNATVYHRMVCTGGPVQQLLLNATFETAFSCNGYDTWVAPATYMATVNGWTQEMDIANISQYYSYLNGNMYEYNFGQITAGPCTGDTFFSVNAYVADDQLGCSGNGLRSVSVDYTNAQISGQKCNQKCTVDKRYHSYFSFNPAIKN</sequence>